<dbReference type="Proteomes" id="UP000799779">
    <property type="component" value="Unassembled WGS sequence"/>
</dbReference>
<proteinExistence type="predicted"/>
<feature type="region of interest" description="Disordered" evidence="1">
    <location>
        <begin position="419"/>
        <end position="465"/>
    </location>
</feature>
<name>A0A6A5WFY3_9PLEO</name>
<feature type="region of interest" description="Disordered" evidence="1">
    <location>
        <begin position="537"/>
        <end position="568"/>
    </location>
</feature>
<dbReference type="AlphaFoldDB" id="A0A6A5WFY3"/>
<reference evidence="2" key="1">
    <citation type="journal article" date="2020" name="Stud. Mycol.">
        <title>101 Dothideomycetes genomes: a test case for predicting lifestyles and emergence of pathogens.</title>
        <authorList>
            <person name="Haridas S."/>
            <person name="Albert R."/>
            <person name="Binder M."/>
            <person name="Bloem J."/>
            <person name="Labutti K."/>
            <person name="Salamov A."/>
            <person name="Andreopoulos B."/>
            <person name="Baker S."/>
            <person name="Barry K."/>
            <person name="Bills G."/>
            <person name="Bluhm B."/>
            <person name="Cannon C."/>
            <person name="Castanera R."/>
            <person name="Culley D."/>
            <person name="Daum C."/>
            <person name="Ezra D."/>
            <person name="Gonzalez J."/>
            <person name="Henrissat B."/>
            <person name="Kuo A."/>
            <person name="Liang C."/>
            <person name="Lipzen A."/>
            <person name="Lutzoni F."/>
            <person name="Magnuson J."/>
            <person name="Mondo S."/>
            <person name="Nolan M."/>
            <person name="Ohm R."/>
            <person name="Pangilinan J."/>
            <person name="Park H.-J."/>
            <person name="Ramirez L."/>
            <person name="Alfaro M."/>
            <person name="Sun H."/>
            <person name="Tritt A."/>
            <person name="Yoshinaga Y."/>
            <person name="Zwiers L.-H."/>
            <person name="Turgeon B."/>
            <person name="Goodwin S."/>
            <person name="Spatafora J."/>
            <person name="Crous P."/>
            <person name="Grigoriev I."/>
        </authorList>
    </citation>
    <scope>NUCLEOTIDE SEQUENCE</scope>
    <source>
        <strain evidence="2">CBS 123094</strain>
    </source>
</reference>
<gene>
    <name evidence="2" type="ORF">P154DRAFT_535430</name>
</gene>
<evidence type="ECO:0000313" key="2">
    <source>
        <dbReference type="EMBL" id="KAF1999689.1"/>
    </source>
</evidence>
<evidence type="ECO:0000256" key="1">
    <source>
        <dbReference type="SAM" id="MobiDB-lite"/>
    </source>
</evidence>
<feature type="region of interest" description="Disordered" evidence="1">
    <location>
        <begin position="1"/>
        <end position="38"/>
    </location>
</feature>
<feature type="region of interest" description="Disordered" evidence="1">
    <location>
        <begin position="128"/>
        <end position="151"/>
    </location>
</feature>
<protein>
    <submittedName>
        <fullName evidence="2">Uncharacterized protein</fullName>
    </submittedName>
</protein>
<dbReference type="EMBL" id="ML977594">
    <property type="protein sequence ID" value="KAF1999689.1"/>
    <property type="molecule type" value="Genomic_DNA"/>
</dbReference>
<sequence>MKRLASEADPDVLPERELKVGKKSKAQAPGRRASKVDASAAIAATASVTLNPAEDEPHGGEVQDMFAEGLATGGSSSSEKKKIKASDYFAMKKKQRKAVGIPALRGFNHFLTPSKAAAAPNATNRVSDADAAYQAGPSTSDTTRNNDLRGDTAAQIDSPQSMLCAAVLAPEFGQAGSLQATPADTPGTSPKLDCIGAENICIQQASGPNLQFGDRGVQEVAAEVTGELCHLRHDRKEENDGKRHNSIYLRDKIFRYHDRDRYELMSLEVLQHQLELRGIAHRNQLKDVLVEAMDRNDRDYRKRVRELQDGGYSNEVMRSLTRKYGVTVLAAGQAEQWALVNGLSAWKSGVETDGWLRKEVEEDALDKFIPKSSKKVIQPSKGTPPAKTINNGEFVKERKTGKAAVESTTNPPKAAVKNNIAGKTNNNVGKAKVPGMKITKSSGGKASNRRMLASKDPNPTIARYDPSASTDFDLLNEKVMATPNKKALAIEVPHTKIVNATTQQPGTIAQKEEDAVKKRIMRHRTAGKARQPVVGSVKNTNTTLPAPSDRGQRQSRRISGAPPEMTALDDIISGNNVRAEVDEDGDSVMSDADSIVEFDDFIVVDVPQPKKKGRRTTSGDLANREAMRLFKC</sequence>
<accession>A0A6A5WFY3</accession>
<evidence type="ECO:0000313" key="3">
    <source>
        <dbReference type="Proteomes" id="UP000799779"/>
    </source>
</evidence>
<organism evidence="2 3">
    <name type="scientific">Amniculicola lignicola CBS 123094</name>
    <dbReference type="NCBI Taxonomy" id="1392246"/>
    <lineage>
        <taxon>Eukaryota</taxon>
        <taxon>Fungi</taxon>
        <taxon>Dikarya</taxon>
        <taxon>Ascomycota</taxon>
        <taxon>Pezizomycotina</taxon>
        <taxon>Dothideomycetes</taxon>
        <taxon>Pleosporomycetidae</taxon>
        <taxon>Pleosporales</taxon>
        <taxon>Amniculicolaceae</taxon>
        <taxon>Amniculicola</taxon>
    </lineage>
</organism>
<keyword evidence="3" id="KW-1185">Reference proteome</keyword>